<name>A0ABR2BZK3_9ROSI</name>
<reference evidence="1 2" key="1">
    <citation type="journal article" date="2024" name="G3 (Bethesda)">
        <title>Genome assembly of Hibiscus sabdariffa L. provides insights into metabolisms of medicinal natural products.</title>
        <authorList>
            <person name="Kim T."/>
        </authorList>
    </citation>
    <scope>NUCLEOTIDE SEQUENCE [LARGE SCALE GENOMIC DNA]</scope>
    <source>
        <strain evidence="1">TK-2024</strain>
        <tissue evidence="1">Old leaves</tissue>
    </source>
</reference>
<keyword evidence="2" id="KW-1185">Reference proteome</keyword>
<protein>
    <submittedName>
        <fullName evidence="1">Uncharacterized protein</fullName>
    </submittedName>
</protein>
<evidence type="ECO:0000313" key="2">
    <source>
        <dbReference type="Proteomes" id="UP001472677"/>
    </source>
</evidence>
<accession>A0ABR2BZK3</accession>
<sequence>MMQGKGQELNIQFPHNKSFLSRASQKRQSRHASVPTKKVSGRMAIWGSNKRSVQVMKSQFPLANAIYRQSSKANRRPKLLGEKRSVHSLSPPLLSWHTLHIVFGDIVVRSSAGIISLLFI</sequence>
<dbReference type="EMBL" id="JBBPBM010000072">
    <property type="protein sequence ID" value="KAK8512554.1"/>
    <property type="molecule type" value="Genomic_DNA"/>
</dbReference>
<evidence type="ECO:0000313" key="1">
    <source>
        <dbReference type="EMBL" id="KAK8512554.1"/>
    </source>
</evidence>
<dbReference type="Proteomes" id="UP001472677">
    <property type="component" value="Unassembled WGS sequence"/>
</dbReference>
<gene>
    <name evidence="1" type="ORF">V6N12_075129</name>
</gene>
<proteinExistence type="predicted"/>
<organism evidence="1 2">
    <name type="scientific">Hibiscus sabdariffa</name>
    <name type="common">roselle</name>
    <dbReference type="NCBI Taxonomy" id="183260"/>
    <lineage>
        <taxon>Eukaryota</taxon>
        <taxon>Viridiplantae</taxon>
        <taxon>Streptophyta</taxon>
        <taxon>Embryophyta</taxon>
        <taxon>Tracheophyta</taxon>
        <taxon>Spermatophyta</taxon>
        <taxon>Magnoliopsida</taxon>
        <taxon>eudicotyledons</taxon>
        <taxon>Gunneridae</taxon>
        <taxon>Pentapetalae</taxon>
        <taxon>rosids</taxon>
        <taxon>malvids</taxon>
        <taxon>Malvales</taxon>
        <taxon>Malvaceae</taxon>
        <taxon>Malvoideae</taxon>
        <taxon>Hibiscus</taxon>
    </lineage>
</organism>
<comment type="caution">
    <text evidence="1">The sequence shown here is derived from an EMBL/GenBank/DDBJ whole genome shotgun (WGS) entry which is preliminary data.</text>
</comment>